<dbReference type="AlphaFoldDB" id="A0A2V1DVL6"/>
<evidence type="ECO:0000256" key="1">
    <source>
        <dbReference type="SAM" id="MobiDB-lite"/>
    </source>
</evidence>
<name>A0A2V1DVL6_9PLEO</name>
<keyword evidence="3" id="KW-1185">Reference proteome</keyword>
<feature type="region of interest" description="Disordered" evidence="1">
    <location>
        <begin position="203"/>
        <end position="298"/>
    </location>
</feature>
<feature type="compositionally biased region" description="Polar residues" evidence="1">
    <location>
        <begin position="203"/>
        <end position="212"/>
    </location>
</feature>
<sequence length="481" mass="53194">MSDSKTSPHREGSKTVPDHLKPAQTLPRPPQYIMKSNIAVVTPSRGVMPLIGNHSFQQRSLPSNTTHSLQQSPPGLRQLPQSPGLSRMPKSPGFMQLPQSPGSIRLPSSPGFSLAMSPQLQLGAQHHQSLPGTMGSQSKLPINLSHHPQTDHITPADILRMGDPYQSLLASQVHSVSAAVHTATPPPPSKHFEIFSDISSVASPFSSTPRSSAQDRKQPPPSLKETSETPHASTRHASVGLPGPGLLTREHTADAGEARSKTPQSQVQSDFNDDETSRPLRIPRKSTAVNPSASVRPRAFRNSSSIQDIPLSSIETPGVENTSLWRKVGNHKRKRSGISNNDTIGEENREYLPVPARVRRGSAPESVHSDTSDDQPLKFRSRNRLNRLSRPFSTVETSTSTLTRYQVPEALRSTRIALGKADWNLYIEMVEKLFEEEIEEEELDREEQKLFMVPSTSMRLKIRKQMMEMVRTRRLLELAGS</sequence>
<accession>A0A2V1DVL6</accession>
<gene>
    <name evidence="2" type="ORF">DM02DRAFT_653766</name>
</gene>
<feature type="compositionally biased region" description="Basic and acidic residues" evidence="1">
    <location>
        <begin position="248"/>
        <end position="260"/>
    </location>
</feature>
<evidence type="ECO:0000313" key="3">
    <source>
        <dbReference type="Proteomes" id="UP000244855"/>
    </source>
</evidence>
<protein>
    <submittedName>
        <fullName evidence="2">Uncharacterized protein</fullName>
    </submittedName>
</protein>
<proteinExistence type="predicted"/>
<feature type="compositionally biased region" description="Basic and acidic residues" evidence="1">
    <location>
        <begin position="1"/>
        <end position="21"/>
    </location>
</feature>
<organism evidence="2 3">
    <name type="scientific">Periconia macrospinosa</name>
    <dbReference type="NCBI Taxonomy" id="97972"/>
    <lineage>
        <taxon>Eukaryota</taxon>
        <taxon>Fungi</taxon>
        <taxon>Dikarya</taxon>
        <taxon>Ascomycota</taxon>
        <taxon>Pezizomycotina</taxon>
        <taxon>Dothideomycetes</taxon>
        <taxon>Pleosporomycetidae</taxon>
        <taxon>Pleosporales</taxon>
        <taxon>Massarineae</taxon>
        <taxon>Periconiaceae</taxon>
        <taxon>Periconia</taxon>
    </lineage>
</organism>
<dbReference type="Proteomes" id="UP000244855">
    <property type="component" value="Unassembled WGS sequence"/>
</dbReference>
<feature type="compositionally biased region" description="Polar residues" evidence="1">
    <location>
        <begin position="57"/>
        <end position="84"/>
    </location>
</feature>
<feature type="compositionally biased region" description="Polar residues" evidence="1">
    <location>
        <begin position="261"/>
        <end position="270"/>
    </location>
</feature>
<reference evidence="2 3" key="1">
    <citation type="journal article" date="2018" name="Sci. Rep.">
        <title>Comparative genomics provides insights into the lifestyle and reveals functional heterogeneity of dark septate endophytic fungi.</title>
        <authorList>
            <person name="Knapp D.G."/>
            <person name="Nemeth J.B."/>
            <person name="Barry K."/>
            <person name="Hainaut M."/>
            <person name="Henrissat B."/>
            <person name="Johnson J."/>
            <person name="Kuo A."/>
            <person name="Lim J.H.P."/>
            <person name="Lipzen A."/>
            <person name="Nolan M."/>
            <person name="Ohm R.A."/>
            <person name="Tamas L."/>
            <person name="Grigoriev I.V."/>
            <person name="Spatafora J.W."/>
            <person name="Nagy L.G."/>
            <person name="Kovacs G.M."/>
        </authorList>
    </citation>
    <scope>NUCLEOTIDE SEQUENCE [LARGE SCALE GENOMIC DNA]</scope>
    <source>
        <strain evidence="2 3">DSE2036</strain>
    </source>
</reference>
<evidence type="ECO:0000313" key="2">
    <source>
        <dbReference type="EMBL" id="PVI02139.1"/>
    </source>
</evidence>
<feature type="region of interest" description="Disordered" evidence="1">
    <location>
        <begin position="57"/>
        <end position="111"/>
    </location>
</feature>
<feature type="region of interest" description="Disordered" evidence="1">
    <location>
        <begin position="1"/>
        <end position="31"/>
    </location>
</feature>
<dbReference type="EMBL" id="KZ805346">
    <property type="protein sequence ID" value="PVI02139.1"/>
    <property type="molecule type" value="Genomic_DNA"/>
</dbReference>